<feature type="non-terminal residue" evidence="3">
    <location>
        <position position="62"/>
    </location>
</feature>
<dbReference type="EMBL" id="JBEYXT010000446">
    <property type="protein sequence ID" value="MEU6807084.1"/>
    <property type="molecule type" value="Genomic_DNA"/>
</dbReference>
<reference evidence="3 4" key="1">
    <citation type="submission" date="2024-06" db="EMBL/GenBank/DDBJ databases">
        <title>The Natural Products Discovery Center: Release of the First 8490 Sequenced Strains for Exploring Actinobacteria Biosynthetic Diversity.</title>
        <authorList>
            <person name="Kalkreuter E."/>
            <person name="Kautsar S.A."/>
            <person name="Yang D."/>
            <person name="Bader C.D."/>
            <person name="Teijaro C.N."/>
            <person name="Fluegel L."/>
            <person name="Davis C.M."/>
            <person name="Simpson J.R."/>
            <person name="Lauterbach L."/>
            <person name="Steele A.D."/>
            <person name="Gui C."/>
            <person name="Meng S."/>
            <person name="Li G."/>
            <person name="Viehrig K."/>
            <person name="Ye F."/>
            <person name="Su P."/>
            <person name="Kiefer A.F."/>
            <person name="Nichols A."/>
            <person name="Cepeda A.J."/>
            <person name="Yan W."/>
            <person name="Fan B."/>
            <person name="Jiang Y."/>
            <person name="Adhikari A."/>
            <person name="Zheng C.-J."/>
            <person name="Schuster L."/>
            <person name="Cowan T.M."/>
            <person name="Smanski M.J."/>
            <person name="Chevrette M.G."/>
            <person name="De Carvalho L.P.S."/>
            <person name="Shen B."/>
        </authorList>
    </citation>
    <scope>NUCLEOTIDE SEQUENCE [LARGE SCALE GENOMIC DNA]</scope>
    <source>
        <strain evidence="3 4">NPDC046851</strain>
    </source>
</reference>
<protein>
    <submittedName>
        <fullName evidence="3">Uncharacterized protein</fullName>
    </submittedName>
</protein>
<evidence type="ECO:0000313" key="4">
    <source>
        <dbReference type="Proteomes" id="UP001551189"/>
    </source>
</evidence>
<dbReference type="RefSeq" id="WP_359703176.1">
    <property type="nucleotide sequence ID" value="NZ_JBEYXT010000446.1"/>
</dbReference>
<keyword evidence="4" id="KW-1185">Reference proteome</keyword>
<sequence>MARSSSNQASASFRSAKSPGAGDAAARTPRRFLVLRFLVLVLVLYVFLVVLVLVLGPVFFLT</sequence>
<evidence type="ECO:0000256" key="2">
    <source>
        <dbReference type="SAM" id="Phobius"/>
    </source>
</evidence>
<evidence type="ECO:0000256" key="1">
    <source>
        <dbReference type="SAM" id="MobiDB-lite"/>
    </source>
</evidence>
<comment type="caution">
    <text evidence="3">The sequence shown here is derived from an EMBL/GenBank/DDBJ whole genome shotgun (WGS) entry which is preliminary data.</text>
</comment>
<organism evidence="3 4">
    <name type="scientific">Streptomyces neyagawaensis</name>
    <dbReference type="NCBI Taxonomy" id="42238"/>
    <lineage>
        <taxon>Bacteria</taxon>
        <taxon>Bacillati</taxon>
        <taxon>Actinomycetota</taxon>
        <taxon>Actinomycetes</taxon>
        <taxon>Kitasatosporales</taxon>
        <taxon>Streptomycetaceae</taxon>
        <taxon>Streptomyces</taxon>
    </lineage>
</organism>
<feature type="compositionally biased region" description="Low complexity" evidence="1">
    <location>
        <begin position="1"/>
        <end position="16"/>
    </location>
</feature>
<keyword evidence="2" id="KW-0812">Transmembrane</keyword>
<feature type="region of interest" description="Disordered" evidence="1">
    <location>
        <begin position="1"/>
        <end position="26"/>
    </location>
</feature>
<keyword evidence="2" id="KW-0472">Membrane</keyword>
<proteinExistence type="predicted"/>
<gene>
    <name evidence="3" type="ORF">ABZ931_39930</name>
</gene>
<evidence type="ECO:0000313" key="3">
    <source>
        <dbReference type="EMBL" id="MEU6807084.1"/>
    </source>
</evidence>
<accession>A0ABV3BD03</accession>
<dbReference type="Proteomes" id="UP001551189">
    <property type="component" value="Unassembled WGS sequence"/>
</dbReference>
<name>A0ABV3BD03_9ACTN</name>
<keyword evidence="2" id="KW-1133">Transmembrane helix</keyword>
<feature type="transmembrane region" description="Helical" evidence="2">
    <location>
        <begin position="37"/>
        <end position="60"/>
    </location>
</feature>